<feature type="region of interest" description="Disordered" evidence="1">
    <location>
        <begin position="50"/>
        <end position="106"/>
    </location>
</feature>
<dbReference type="AlphaFoldDB" id="A0A5S6Q8Q0"/>
<organism evidence="2 3">
    <name type="scientific">Trichuris muris</name>
    <name type="common">Mouse whipworm</name>
    <dbReference type="NCBI Taxonomy" id="70415"/>
    <lineage>
        <taxon>Eukaryota</taxon>
        <taxon>Metazoa</taxon>
        <taxon>Ecdysozoa</taxon>
        <taxon>Nematoda</taxon>
        <taxon>Enoplea</taxon>
        <taxon>Dorylaimia</taxon>
        <taxon>Trichinellida</taxon>
        <taxon>Trichuridae</taxon>
        <taxon>Trichuris</taxon>
    </lineage>
</organism>
<evidence type="ECO:0000313" key="2">
    <source>
        <dbReference type="Proteomes" id="UP000046395"/>
    </source>
</evidence>
<feature type="region of interest" description="Disordered" evidence="1">
    <location>
        <begin position="307"/>
        <end position="331"/>
    </location>
</feature>
<evidence type="ECO:0000256" key="1">
    <source>
        <dbReference type="SAM" id="MobiDB-lite"/>
    </source>
</evidence>
<sequence>MGPPFDLSPQRDALRRWKWTQCVADEFLRSRLLPPFIAWHVAAKPIGGPEKWQAQRPSCVPSSSSILNPGQKRPRVHSAKSGRTPPKCAASRASDWVPRGDRPNKGSLEKLDTSLARFYSRTRRPEQSANNIIYVGTGIEANFGKWSRRPPCKYAVRAGLRFQVDYKSSICSKRVEKGTALTRRECSWVQLSRFGGTAICTVVACRELAPANCIARALDHLFNAFKAQTASRPVVPRTGIPVPLTFDEEAQNRRPSGKRPVALARSPQPLSLCNMQKTSAGKIQLPKHAACRKVTFQILIGAHWKRSHWGRREPVSSRKTHVASPESRPAHRLRYAGNASCRFCFGKRDAGARPPTKDPSPIRADQRGTTPKGGPLSEAPGNSGCSENDGARENVGGCRAAPRRREGAVSAPLLRTCLFGRGRGEQKLPPLQPGGPGLSCVREIQPAVYSRLHPSFQANRFPVVSASTQRRGSLSWRNDNAASALVPLPLAELVKLVSPGLTRCFGTGLIGTLTSVRRGSIGQKLDYPNKDFLSSIRTSDDSGESVNHTRRLSPPRRYKLGCQSPRLAASRRSAQPAKSCYKRSPSPSCHPLEIGISPSAPKGAMSGVVVQPMALREDQSVSIQSKPIGSGQRFCSPIEAIRADRRTCKRRRNVFANFFRSANVLYQRLA</sequence>
<evidence type="ECO:0000313" key="3">
    <source>
        <dbReference type="WBParaSite" id="TMUE_1000003563.1"/>
    </source>
</evidence>
<proteinExistence type="predicted"/>
<name>A0A5S6Q8Q0_TRIMR</name>
<feature type="region of interest" description="Disordered" evidence="1">
    <location>
        <begin position="565"/>
        <end position="584"/>
    </location>
</feature>
<feature type="region of interest" description="Disordered" evidence="1">
    <location>
        <begin position="534"/>
        <end position="560"/>
    </location>
</feature>
<keyword evidence="2" id="KW-1185">Reference proteome</keyword>
<dbReference type="Proteomes" id="UP000046395">
    <property type="component" value="Unassembled WGS sequence"/>
</dbReference>
<accession>A0A5S6Q8Q0</accession>
<feature type="region of interest" description="Disordered" evidence="1">
    <location>
        <begin position="347"/>
        <end position="390"/>
    </location>
</feature>
<feature type="compositionally biased region" description="Basic residues" evidence="1">
    <location>
        <begin position="548"/>
        <end position="559"/>
    </location>
</feature>
<dbReference type="WBParaSite" id="TMUE_1000003563.1">
    <property type="protein sequence ID" value="TMUE_1000003563.1"/>
    <property type="gene ID" value="WBGene00302484"/>
</dbReference>
<protein>
    <submittedName>
        <fullName evidence="3">PID domain-containing protein</fullName>
    </submittedName>
</protein>
<reference evidence="3" key="1">
    <citation type="submission" date="2019-12" db="UniProtKB">
        <authorList>
            <consortium name="WormBaseParasite"/>
        </authorList>
    </citation>
    <scope>IDENTIFICATION</scope>
</reference>